<dbReference type="Pfam" id="PF00728">
    <property type="entry name" value="Glyco_hydro_20"/>
    <property type="match status" value="1"/>
</dbReference>
<dbReference type="GO" id="GO:0005975">
    <property type="term" value="P:carbohydrate metabolic process"/>
    <property type="evidence" value="ECO:0007669"/>
    <property type="project" value="InterPro"/>
</dbReference>
<dbReference type="OrthoDB" id="10023921at2759"/>
<feature type="domain" description="Glycoside hydrolase family 20 catalytic" evidence="5">
    <location>
        <begin position="55"/>
        <end position="199"/>
    </location>
</feature>
<evidence type="ECO:0000256" key="2">
    <source>
        <dbReference type="ARBA" id="ARBA00006285"/>
    </source>
</evidence>
<dbReference type="SUPFAM" id="SSF51445">
    <property type="entry name" value="(Trans)glycosidases"/>
    <property type="match status" value="1"/>
</dbReference>
<keyword evidence="7" id="KW-1185">Reference proteome</keyword>
<evidence type="ECO:0000256" key="1">
    <source>
        <dbReference type="ARBA" id="ARBA00001231"/>
    </source>
</evidence>
<dbReference type="EC" id="3.2.1.52" evidence="3"/>
<name>A0A3P6R2Y0_ANISI</name>
<keyword evidence="4" id="KW-0378">Hydrolase</keyword>
<dbReference type="PANTHER" id="PTHR21040">
    <property type="entry name" value="BCDNA.GH04120"/>
    <property type="match status" value="1"/>
</dbReference>
<dbReference type="AlphaFoldDB" id="A0A3P6R2Y0"/>
<comment type="similarity">
    <text evidence="2">Belongs to the glycosyl hydrolase 20 family.</text>
</comment>
<dbReference type="Proteomes" id="UP000267096">
    <property type="component" value="Unassembled WGS sequence"/>
</dbReference>
<evidence type="ECO:0000256" key="4">
    <source>
        <dbReference type="ARBA" id="ARBA00022801"/>
    </source>
</evidence>
<comment type="catalytic activity">
    <reaction evidence="1">
        <text>Hydrolysis of terminal non-reducing N-acetyl-D-hexosamine residues in N-acetyl-beta-D-hexosaminides.</text>
        <dbReference type="EC" id="3.2.1.52"/>
    </reaction>
</comment>
<proteinExistence type="inferred from homology"/>
<evidence type="ECO:0000256" key="3">
    <source>
        <dbReference type="ARBA" id="ARBA00012663"/>
    </source>
</evidence>
<sequence length="394" mass="45523">MQKIVHFDLKGAPPKLEYYAELFPMLKRLNVDGVLMEYEDMFPYSGDIAILKRSIAYTRDQIASILSMAKQNDLEVIPLVQTFGHMEFALKYNRFAYLREDQEQIDTICPSESGSWILITEMLRQVRALHPESKRIHIGSDEAWQIAKDQRCLDRLRSELGSSTERLKLSHISRTANFAKHELGFDEVLAWNDMFGETNEQLLLQYKLGELLTPVVWGYSVNVTQPNYFPGGMFERYSKVFDRLMFASAFKGANGKDQKFANADRYLANQLSYVDLYRINETHLIGRLKGIILTGWQRYSHTLPLCEILPVGIPSLVMDIVYLNNTTVAVDELRRLTREFLDCRSPEPEFAPIMLGTESYYPPSDIAYTNCTFPGHQIYDIVIISYYLTNIYVH</sequence>
<organism evidence="6 7">
    <name type="scientific">Anisakis simplex</name>
    <name type="common">Herring worm</name>
    <dbReference type="NCBI Taxonomy" id="6269"/>
    <lineage>
        <taxon>Eukaryota</taxon>
        <taxon>Metazoa</taxon>
        <taxon>Ecdysozoa</taxon>
        <taxon>Nematoda</taxon>
        <taxon>Chromadorea</taxon>
        <taxon>Rhabditida</taxon>
        <taxon>Spirurina</taxon>
        <taxon>Ascaridomorpha</taxon>
        <taxon>Ascaridoidea</taxon>
        <taxon>Anisakidae</taxon>
        <taxon>Anisakis</taxon>
        <taxon>Anisakis simplex complex</taxon>
    </lineage>
</organism>
<evidence type="ECO:0000259" key="5">
    <source>
        <dbReference type="Pfam" id="PF00728"/>
    </source>
</evidence>
<evidence type="ECO:0000313" key="7">
    <source>
        <dbReference type="Proteomes" id="UP000267096"/>
    </source>
</evidence>
<dbReference type="Gene3D" id="3.20.20.80">
    <property type="entry name" value="Glycosidases"/>
    <property type="match status" value="1"/>
</dbReference>
<gene>
    <name evidence="6" type="ORF">ASIM_LOCUS13467</name>
</gene>
<evidence type="ECO:0000313" key="6">
    <source>
        <dbReference type="EMBL" id="VDK49770.1"/>
    </source>
</evidence>
<dbReference type="InterPro" id="IPR038901">
    <property type="entry name" value="HEXDC-like"/>
</dbReference>
<protein>
    <recommendedName>
        <fullName evidence="3">beta-N-acetylhexosaminidase</fullName>
        <ecNumber evidence="3">3.2.1.52</ecNumber>
    </recommendedName>
</protein>
<dbReference type="InterPro" id="IPR017853">
    <property type="entry name" value="GH"/>
</dbReference>
<reference evidence="6 7" key="1">
    <citation type="submission" date="2018-11" db="EMBL/GenBank/DDBJ databases">
        <authorList>
            <consortium name="Pathogen Informatics"/>
        </authorList>
    </citation>
    <scope>NUCLEOTIDE SEQUENCE [LARGE SCALE GENOMIC DNA]</scope>
</reference>
<dbReference type="CDD" id="cd06565">
    <property type="entry name" value="GH20_GcnA-like"/>
    <property type="match status" value="1"/>
</dbReference>
<accession>A0A3P6R2Y0</accession>
<dbReference type="EMBL" id="UYRR01031399">
    <property type="protein sequence ID" value="VDK49770.1"/>
    <property type="molecule type" value="Genomic_DNA"/>
</dbReference>
<dbReference type="GO" id="GO:0004563">
    <property type="term" value="F:beta-N-acetylhexosaminidase activity"/>
    <property type="evidence" value="ECO:0007669"/>
    <property type="project" value="UniProtKB-EC"/>
</dbReference>
<dbReference type="PANTHER" id="PTHR21040:SF12">
    <property type="entry name" value="BETA-N-ACETYLHEXOSAMINIDASE"/>
    <property type="match status" value="1"/>
</dbReference>
<dbReference type="InterPro" id="IPR015883">
    <property type="entry name" value="Glyco_hydro_20_cat"/>
</dbReference>